<keyword evidence="1" id="KW-1133">Transmembrane helix</keyword>
<evidence type="ECO:0000313" key="2">
    <source>
        <dbReference type="EMBL" id="KAJ55611.1"/>
    </source>
</evidence>
<keyword evidence="3" id="KW-1185">Reference proteome</keyword>
<sequence>MSATQTNVVKLVTVLWVIWGLVHMLAGVIVLSSDASGGFAAIADAVPAEALVHSYHEAVGGILNQHGWNLLWFGAATVIGGVMIWRGSRTALWVTAMVGGLADLGYLLFVDLPGFVHFMPGTVMTLVSGSAIVLSIWVWRASRA</sequence>
<gene>
    <name evidence="2" type="ORF">ACMU_13035</name>
</gene>
<accession>A0A037ZL95</accession>
<protein>
    <recommendedName>
        <fullName evidence="4">DUF4383 domain-containing protein</fullName>
    </recommendedName>
</protein>
<reference evidence="2 3" key="1">
    <citation type="submission" date="2014-03" db="EMBL/GenBank/DDBJ databases">
        <title>Draft Genome Sequence of Actibacterium mucosum KCTC 23349, a Marine Alphaproteobacterium with Complex Ionic Requirements Isolated from Mediterranean Seawater at Malvarrosa Beach, Valencia, Spain.</title>
        <authorList>
            <person name="Arahal D.R."/>
            <person name="Shao Z."/>
            <person name="Lai Q."/>
            <person name="Pujalte M.J."/>
        </authorList>
    </citation>
    <scope>NUCLEOTIDE SEQUENCE [LARGE SCALE GENOMIC DNA]</scope>
    <source>
        <strain evidence="2 3">KCTC 23349</strain>
    </source>
</reference>
<organism evidence="2 3">
    <name type="scientific">Actibacterium mucosum KCTC 23349</name>
    <dbReference type="NCBI Taxonomy" id="1454373"/>
    <lineage>
        <taxon>Bacteria</taxon>
        <taxon>Pseudomonadati</taxon>
        <taxon>Pseudomonadota</taxon>
        <taxon>Alphaproteobacteria</taxon>
        <taxon>Rhodobacterales</taxon>
        <taxon>Roseobacteraceae</taxon>
        <taxon>Actibacterium</taxon>
    </lineage>
</organism>
<dbReference type="Proteomes" id="UP000026249">
    <property type="component" value="Unassembled WGS sequence"/>
</dbReference>
<comment type="caution">
    <text evidence="2">The sequence shown here is derived from an EMBL/GenBank/DDBJ whole genome shotgun (WGS) entry which is preliminary data.</text>
</comment>
<keyword evidence="1" id="KW-0812">Transmembrane</keyword>
<dbReference type="RefSeq" id="WP_035259477.1">
    <property type="nucleotide sequence ID" value="NZ_JFKE01000004.1"/>
</dbReference>
<feature type="transmembrane region" description="Helical" evidence="1">
    <location>
        <begin position="67"/>
        <end position="85"/>
    </location>
</feature>
<feature type="transmembrane region" description="Helical" evidence="1">
    <location>
        <begin position="115"/>
        <end position="139"/>
    </location>
</feature>
<proteinExistence type="predicted"/>
<dbReference type="EMBL" id="JFKE01000004">
    <property type="protein sequence ID" value="KAJ55611.1"/>
    <property type="molecule type" value="Genomic_DNA"/>
</dbReference>
<keyword evidence="1" id="KW-0472">Membrane</keyword>
<evidence type="ECO:0008006" key="4">
    <source>
        <dbReference type="Google" id="ProtNLM"/>
    </source>
</evidence>
<feature type="transmembrane region" description="Helical" evidence="1">
    <location>
        <begin position="12"/>
        <end position="31"/>
    </location>
</feature>
<name>A0A037ZL95_9RHOB</name>
<dbReference type="OrthoDB" id="582520at2"/>
<feature type="transmembrane region" description="Helical" evidence="1">
    <location>
        <begin position="92"/>
        <end position="109"/>
    </location>
</feature>
<dbReference type="AlphaFoldDB" id="A0A037ZL95"/>
<evidence type="ECO:0000256" key="1">
    <source>
        <dbReference type="SAM" id="Phobius"/>
    </source>
</evidence>
<evidence type="ECO:0000313" key="3">
    <source>
        <dbReference type="Proteomes" id="UP000026249"/>
    </source>
</evidence>